<keyword evidence="4" id="KW-0520">NAD</keyword>
<comment type="caution">
    <text evidence="7">The sequence shown here is derived from an EMBL/GenBank/DDBJ whole genome shotgun (WGS) entry which is preliminary data.</text>
</comment>
<name>A0A0W8FQ44_9ZZZZ</name>
<protein>
    <recommendedName>
        <fullName evidence="2">phosphoglycerate dehydrogenase</fullName>
        <ecNumber evidence="2">1.1.1.95</ecNumber>
    </recommendedName>
</protein>
<dbReference type="PANTHER" id="PTHR42938">
    <property type="entry name" value="FORMATE DEHYDROGENASE 1"/>
    <property type="match status" value="1"/>
</dbReference>
<dbReference type="CDD" id="cd04901">
    <property type="entry name" value="ACT_3PGDH"/>
    <property type="match status" value="1"/>
</dbReference>
<dbReference type="Gene3D" id="3.30.70.260">
    <property type="match status" value="1"/>
</dbReference>
<evidence type="ECO:0000256" key="5">
    <source>
        <dbReference type="ARBA" id="ARBA00048731"/>
    </source>
</evidence>
<dbReference type="PANTHER" id="PTHR42938:SF47">
    <property type="entry name" value="HYDROXYPYRUVATE REDUCTASE"/>
    <property type="match status" value="1"/>
</dbReference>
<dbReference type="PROSITE" id="PS00065">
    <property type="entry name" value="D_2_HYDROXYACID_DH_1"/>
    <property type="match status" value="1"/>
</dbReference>
<dbReference type="EC" id="1.1.1.95" evidence="2"/>
<evidence type="ECO:0000256" key="1">
    <source>
        <dbReference type="ARBA" id="ARBA00005216"/>
    </source>
</evidence>
<dbReference type="InterPro" id="IPR029752">
    <property type="entry name" value="D-isomer_DH_CS1"/>
</dbReference>
<evidence type="ECO:0000256" key="4">
    <source>
        <dbReference type="ARBA" id="ARBA00023027"/>
    </source>
</evidence>
<evidence type="ECO:0000259" key="6">
    <source>
        <dbReference type="PROSITE" id="PS51671"/>
    </source>
</evidence>
<dbReference type="EMBL" id="LNQE01000926">
    <property type="protein sequence ID" value="KUG23031.1"/>
    <property type="molecule type" value="Genomic_DNA"/>
</dbReference>
<evidence type="ECO:0000313" key="7">
    <source>
        <dbReference type="EMBL" id="KUG23031.1"/>
    </source>
</evidence>
<dbReference type="GO" id="GO:0004617">
    <property type="term" value="F:phosphoglycerate dehydrogenase activity"/>
    <property type="evidence" value="ECO:0007669"/>
    <property type="project" value="UniProtKB-EC"/>
</dbReference>
<dbReference type="AlphaFoldDB" id="A0A0W8FQ44"/>
<reference evidence="7" key="1">
    <citation type="journal article" date="2015" name="Proc. Natl. Acad. Sci. U.S.A.">
        <title>Networks of energetic and metabolic interactions define dynamics in microbial communities.</title>
        <authorList>
            <person name="Embree M."/>
            <person name="Liu J.K."/>
            <person name="Al-Bassam M.M."/>
            <person name="Zengler K."/>
        </authorList>
    </citation>
    <scope>NUCLEOTIDE SEQUENCE</scope>
</reference>
<dbReference type="PROSITE" id="PS51671">
    <property type="entry name" value="ACT"/>
    <property type="match status" value="1"/>
</dbReference>
<dbReference type="Pfam" id="PF02826">
    <property type="entry name" value="2-Hacid_dh_C"/>
    <property type="match status" value="1"/>
</dbReference>
<dbReference type="InterPro" id="IPR029753">
    <property type="entry name" value="D-isomer_DH_CS"/>
</dbReference>
<dbReference type="InterPro" id="IPR006139">
    <property type="entry name" value="D-isomer_2_OHA_DH_cat_dom"/>
</dbReference>
<dbReference type="SUPFAM" id="SSF52283">
    <property type="entry name" value="Formate/glycerate dehydrogenase catalytic domain-like"/>
    <property type="match status" value="1"/>
</dbReference>
<dbReference type="SUPFAM" id="SSF55021">
    <property type="entry name" value="ACT-like"/>
    <property type="match status" value="1"/>
</dbReference>
<keyword evidence="3 7" id="KW-0560">Oxidoreductase</keyword>
<dbReference type="GO" id="GO:0051287">
    <property type="term" value="F:NAD binding"/>
    <property type="evidence" value="ECO:0007669"/>
    <property type="project" value="InterPro"/>
</dbReference>
<comment type="catalytic activity">
    <reaction evidence="5">
        <text>(2R)-3-phosphoglycerate + NAD(+) = 3-phosphooxypyruvate + NADH + H(+)</text>
        <dbReference type="Rhea" id="RHEA:12641"/>
        <dbReference type="ChEBI" id="CHEBI:15378"/>
        <dbReference type="ChEBI" id="CHEBI:18110"/>
        <dbReference type="ChEBI" id="CHEBI:57540"/>
        <dbReference type="ChEBI" id="CHEBI:57945"/>
        <dbReference type="ChEBI" id="CHEBI:58272"/>
        <dbReference type="EC" id="1.1.1.95"/>
    </reaction>
</comment>
<accession>A0A0W8FQ44</accession>
<comment type="pathway">
    <text evidence="1">Amino-acid biosynthesis; L-serine biosynthesis; L-serine from 3-phospho-D-glycerate: step 1/3.</text>
</comment>
<dbReference type="InterPro" id="IPR045865">
    <property type="entry name" value="ACT-like_dom_sf"/>
</dbReference>
<dbReference type="CDD" id="cd12174">
    <property type="entry name" value="PGDH_like_3"/>
    <property type="match status" value="1"/>
</dbReference>
<dbReference type="Gene3D" id="3.40.50.720">
    <property type="entry name" value="NAD(P)-binding Rossmann-like Domain"/>
    <property type="match status" value="2"/>
</dbReference>
<evidence type="ECO:0000256" key="2">
    <source>
        <dbReference type="ARBA" id="ARBA00013143"/>
    </source>
</evidence>
<dbReference type="InterPro" id="IPR002912">
    <property type="entry name" value="ACT_dom"/>
</dbReference>
<gene>
    <name evidence="7" type="ORF">ASZ90_007205</name>
</gene>
<dbReference type="InterPro" id="IPR036291">
    <property type="entry name" value="NAD(P)-bd_dom_sf"/>
</dbReference>
<dbReference type="SUPFAM" id="SSF51735">
    <property type="entry name" value="NAD(P)-binding Rossmann-fold domains"/>
    <property type="match status" value="1"/>
</dbReference>
<dbReference type="UniPathway" id="UPA00135">
    <property type="reaction ID" value="UER00196"/>
</dbReference>
<dbReference type="PROSITE" id="PS00671">
    <property type="entry name" value="D_2_HYDROXYACID_DH_3"/>
    <property type="match status" value="1"/>
</dbReference>
<dbReference type="InterPro" id="IPR006140">
    <property type="entry name" value="D-isomer_DH_NAD-bd"/>
</dbReference>
<sequence length="386" mass="41947">MYRIDLLNKISKKGLNLFTEKYEYRADISDPDGILVRSKEMKDMTLPSSLKAIARAGAGVNNIPIDKCSEKGIVVFNTPGANANGVKELVILGMLLAARKVTEGIAWAKELKCEGDKVPDLIEKGKSKFGGTELQGKTLGVVGLGAIGTMVANTAEALGMRVMGYDPFLSIEAAWKLSRTIKKAPSLERLLAESDYISLHVPQNKDTKGFINTDKFAIMKKGTILLNFARGGLVDTPSLKKAVADGIVGCYVTDFPDEEVIKTDKVIPIPHLGASTDESEENCAIMAAMQLMDFLENGNIKNSVNFPECFLDRSGKQRITVTNQNTPGMIEKITHLLADNKLNIADMINKSKGNLAYNIIDMEGDINPDLVKKIQSITGVVAVRVL</sequence>
<evidence type="ECO:0000256" key="3">
    <source>
        <dbReference type="ARBA" id="ARBA00023002"/>
    </source>
</evidence>
<proteinExistence type="predicted"/>
<feature type="domain" description="ACT" evidence="6">
    <location>
        <begin position="318"/>
        <end position="386"/>
    </location>
</feature>
<organism evidence="7">
    <name type="scientific">hydrocarbon metagenome</name>
    <dbReference type="NCBI Taxonomy" id="938273"/>
    <lineage>
        <taxon>unclassified sequences</taxon>
        <taxon>metagenomes</taxon>
        <taxon>ecological metagenomes</taxon>
    </lineage>
</organism>
<dbReference type="Pfam" id="PF00389">
    <property type="entry name" value="2-Hacid_dh"/>
    <property type="match status" value="1"/>
</dbReference>